<evidence type="ECO:0000256" key="1">
    <source>
        <dbReference type="SAM" id="MobiDB-lite"/>
    </source>
</evidence>
<feature type="region of interest" description="Disordered" evidence="1">
    <location>
        <begin position="77"/>
        <end position="112"/>
    </location>
</feature>
<comment type="caution">
    <text evidence="2">The sequence shown here is derived from an EMBL/GenBank/DDBJ whole genome shotgun (WGS) entry which is preliminary data.</text>
</comment>
<dbReference type="Proteomes" id="UP001066276">
    <property type="component" value="Chromosome 1_2"/>
</dbReference>
<dbReference type="EMBL" id="JANPWB010000002">
    <property type="protein sequence ID" value="KAJ1211943.1"/>
    <property type="molecule type" value="Genomic_DNA"/>
</dbReference>
<name>A0AAV7WH85_PLEWA</name>
<proteinExistence type="predicted"/>
<gene>
    <name evidence="2" type="ORF">NDU88_007291</name>
</gene>
<sequence>GVIMPRRHFLTLDIPCHCHITGHLRNLHWLPVNMHLQTPPPRSQSTAQHQTRIPQQMAHPCNRLTHPQNYKWRQIILAPRRQDVEQSSHSPASDQRPPYPSGDFSRPGCSSS</sequence>
<accession>A0AAV7WH85</accession>
<organism evidence="2 3">
    <name type="scientific">Pleurodeles waltl</name>
    <name type="common">Iberian ribbed newt</name>
    <dbReference type="NCBI Taxonomy" id="8319"/>
    <lineage>
        <taxon>Eukaryota</taxon>
        <taxon>Metazoa</taxon>
        <taxon>Chordata</taxon>
        <taxon>Craniata</taxon>
        <taxon>Vertebrata</taxon>
        <taxon>Euteleostomi</taxon>
        <taxon>Amphibia</taxon>
        <taxon>Batrachia</taxon>
        <taxon>Caudata</taxon>
        <taxon>Salamandroidea</taxon>
        <taxon>Salamandridae</taxon>
        <taxon>Pleurodelinae</taxon>
        <taxon>Pleurodeles</taxon>
    </lineage>
</organism>
<feature type="non-terminal residue" evidence="2">
    <location>
        <position position="112"/>
    </location>
</feature>
<evidence type="ECO:0000313" key="3">
    <source>
        <dbReference type="Proteomes" id="UP001066276"/>
    </source>
</evidence>
<protein>
    <submittedName>
        <fullName evidence="2">Uncharacterized protein</fullName>
    </submittedName>
</protein>
<keyword evidence="3" id="KW-1185">Reference proteome</keyword>
<feature type="non-terminal residue" evidence="2">
    <location>
        <position position="1"/>
    </location>
</feature>
<evidence type="ECO:0000313" key="2">
    <source>
        <dbReference type="EMBL" id="KAJ1211943.1"/>
    </source>
</evidence>
<dbReference type="AlphaFoldDB" id="A0AAV7WH85"/>
<reference evidence="2" key="1">
    <citation type="journal article" date="2022" name="bioRxiv">
        <title>Sequencing and chromosome-scale assembly of the giantPleurodeles waltlgenome.</title>
        <authorList>
            <person name="Brown T."/>
            <person name="Elewa A."/>
            <person name="Iarovenko S."/>
            <person name="Subramanian E."/>
            <person name="Araus A.J."/>
            <person name="Petzold A."/>
            <person name="Susuki M."/>
            <person name="Suzuki K.-i.T."/>
            <person name="Hayashi T."/>
            <person name="Toyoda A."/>
            <person name="Oliveira C."/>
            <person name="Osipova E."/>
            <person name="Leigh N.D."/>
            <person name="Simon A."/>
            <person name="Yun M.H."/>
        </authorList>
    </citation>
    <scope>NUCLEOTIDE SEQUENCE</scope>
    <source>
        <strain evidence="2">20211129_DDA</strain>
        <tissue evidence="2">Liver</tissue>
    </source>
</reference>